<organism evidence="8 9">
    <name type="scientific">Streptantibioticus parmotrematis</name>
    <dbReference type="NCBI Taxonomy" id="2873249"/>
    <lineage>
        <taxon>Bacteria</taxon>
        <taxon>Bacillati</taxon>
        <taxon>Actinomycetota</taxon>
        <taxon>Actinomycetes</taxon>
        <taxon>Kitasatosporales</taxon>
        <taxon>Streptomycetaceae</taxon>
        <taxon>Streptantibioticus</taxon>
    </lineage>
</organism>
<accession>A0ABS7QZX4</accession>
<keyword evidence="4" id="KW-0460">Magnesium</keyword>
<dbReference type="EMBL" id="JAINVZ010000029">
    <property type="protein sequence ID" value="MBY8888771.1"/>
    <property type="molecule type" value="Genomic_DNA"/>
</dbReference>
<evidence type="ECO:0000256" key="6">
    <source>
        <dbReference type="SAM" id="MobiDB-lite"/>
    </source>
</evidence>
<dbReference type="PANTHER" id="PTHR43046">
    <property type="entry name" value="GDP-MANNOSE MANNOSYL HYDROLASE"/>
    <property type="match status" value="1"/>
</dbReference>
<dbReference type="InterPro" id="IPR000086">
    <property type="entry name" value="NUDIX_hydrolase_dom"/>
</dbReference>
<protein>
    <submittedName>
        <fullName evidence="8">NUDIX hydrolase</fullName>
    </submittedName>
</protein>
<evidence type="ECO:0000313" key="8">
    <source>
        <dbReference type="EMBL" id="MBY8888771.1"/>
    </source>
</evidence>
<keyword evidence="9" id="KW-1185">Reference proteome</keyword>
<dbReference type="GO" id="GO:0016787">
    <property type="term" value="F:hydrolase activity"/>
    <property type="evidence" value="ECO:0007669"/>
    <property type="project" value="UniProtKB-KW"/>
</dbReference>
<evidence type="ECO:0000256" key="1">
    <source>
        <dbReference type="ARBA" id="ARBA00001946"/>
    </source>
</evidence>
<dbReference type="InterPro" id="IPR020476">
    <property type="entry name" value="Nudix_hydrolase"/>
</dbReference>
<reference evidence="8 9" key="1">
    <citation type="submission" date="2021-08" db="EMBL/GenBank/DDBJ databases">
        <title>Streptomyces sp. PTM05 isolated from lichen.</title>
        <authorList>
            <person name="Somphong A."/>
            <person name="Phongsopitanun W."/>
            <person name="Tanasupawat S."/>
        </authorList>
    </citation>
    <scope>NUCLEOTIDE SEQUENCE [LARGE SCALE GENOMIC DNA]</scope>
    <source>
        <strain evidence="8 9">Ptm05</strain>
    </source>
</reference>
<proteinExistence type="inferred from homology"/>
<dbReference type="PRINTS" id="PR00502">
    <property type="entry name" value="NUDIXFAMILY"/>
</dbReference>
<dbReference type="Pfam" id="PF00293">
    <property type="entry name" value="NUDIX"/>
    <property type="match status" value="1"/>
</dbReference>
<keyword evidence="3 5" id="KW-0378">Hydrolase</keyword>
<evidence type="ECO:0000256" key="4">
    <source>
        <dbReference type="ARBA" id="ARBA00022842"/>
    </source>
</evidence>
<evidence type="ECO:0000259" key="7">
    <source>
        <dbReference type="PROSITE" id="PS51462"/>
    </source>
</evidence>
<gene>
    <name evidence="8" type="ORF">K7472_28575</name>
</gene>
<evidence type="ECO:0000256" key="2">
    <source>
        <dbReference type="ARBA" id="ARBA00005582"/>
    </source>
</evidence>
<dbReference type="Gene3D" id="3.90.79.10">
    <property type="entry name" value="Nucleoside Triphosphate Pyrophosphohydrolase"/>
    <property type="match status" value="1"/>
</dbReference>
<dbReference type="PANTHER" id="PTHR43046:SF12">
    <property type="entry name" value="GDP-MANNOSE MANNOSYL HYDROLASE"/>
    <property type="match status" value="1"/>
</dbReference>
<evidence type="ECO:0000313" key="9">
    <source>
        <dbReference type="Proteomes" id="UP001198565"/>
    </source>
</evidence>
<feature type="domain" description="Nudix hydrolase" evidence="7">
    <location>
        <begin position="44"/>
        <end position="185"/>
    </location>
</feature>
<comment type="cofactor">
    <cofactor evidence="1">
        <name>Mg(2+)</name>
        <dbReference type="ChEBI" id="CHEBI:18420"/>
    </cofactor>
</comment>
<feature type="region of interest" description="Disordered" evidence="6">
    <location>
        <begin position="193"/>
        <end position="217"/>
    </location>
</feature>
<dbReference type="InterPro" id="IPR015797">
    <property type="entry name" value="NUDIX_hydrolase-like_dom_sf"/>
</dbReference>
<dbReference type="InterPro" id="IPR020084">
    <property type="entry name" value="NUDIX_hydrolase_CS"/>
</dbReference>
<name>A0ABS7QZX4_9ACTN</name>
<dbReference type="SUPFAM" id="SSF55811">
    <property type="entry name" value="Nudix"/>
    <property type="match status" value="1"/>
</dbReference>
<dbReference type="PROSITE" id="PS51462">
    <property type="entry name" value="NUDIX"/>
    <property type="match status" value="1"/>
</dbReference>
<dbReference type="PROSITE" id="PS00893">
    <property type="entry name" value="NUDIX_BOX"/>
    <property type="match status" value="1"/>
</dbReference>
<dbReference type="RefSeq" id="WP_222981517.1">
    <property type="nucleotide sequence ID" value="NZ_JAINVZ010000029.1"/>
</dbReference>
<comment type="similarity">
    <text evidence="2 5">Belongs to the Nudix hydrolase family.</text>
</comment>
<dbReference type="CDD" id="cd04685">
    <property type="entry name" value="NUDIX_Hydrolase"/>
    <property type="match status" value="1"/>
</dbReference>
<evidence type="ECO:0000256" key="3">
    <source>
        <dbReference type="ARBA" id="ARBA00022801"/>
    </source>
</evidence>
<dbReference type="Proteomes" id="UP001198565">
    <property type="component" value="Unassembled WGS sequence"/>
</dbReference>
<comment type="caution">
    <text evidence="8">The sequence shown here is derived from an EMBL/GenBank/DDBJ whole genome shotgun (WGS) entry which is preliminary data.</text>
</comment>
<evidence type="ECO:0000256" key="5">
    <source>
        <dbReference type="RuleBase" id="RU003476"/>
    </source>
</evidence>
<sequence>MNGDSSGASVSGAAAFGASVSGAAAFGASASGAAGEGGSASGGGRRRAARVILLGRDDRILLLHGYEPADPAVTWWFTPGGGVEAGESLETAALREVAEETGITAVRLGPVLWQRSCAFDFDGRRWEQDEWYFLARTDAVEVDTAGQTDLERRSVRGLRWWTCGELLATRETVYPTRLAGLLRRLLDEGPPGSPLVLETEVDRPATTGGDDRGGTYG</sequence>